<dbReference type="PANTHER" id="PTHR45228">
    <property type="entry name" value="CYCLIC DI-GMP PHOSPHODIESTERASE TM_0186-RELATED"/>
    <property type="match status" value="1"/>
</dbReference>
<reference evidence="5 6" key="1">
    <citation type="journal article" date="2015" name="Microbiome">
        <title>Genomic resolution of linkages in carbon, nitrogen, and sulfur cycling among widespread estuary sediment bacteria.</title>
        <authorList>
            <person name="Baker B.J."/>
            <person name="Lazar C.S."/>
            <person name="Teske A.P."/>
            <person name="Dick G.J."/>
        </authorList>
    </citation>
    <scope>NUCLEOTIDE SEQUENCE [LARGE SCALE GENOMIC DNA]</scope>
    <source>
        <strain evidence="5">DG_26</strain>
    </source>
</reference>
<dbReference type="InterPro" id="IPR052020">
    <property type="entry name" value="Cyclic_di-GMP/3'3'-cGAMP_PDE"/>
</dbReference>
<dbReference type="EMBL" id="LIZT01000004">
    <property type="protein sequence ID" value="KPJ51216.1"/>
    <property type="molecule type" value="Genomic_DNA"/>
</dbReference>
<dbReference type="PANTHER" id="PTHR45228:SF5">
    <property type="entry name" value="CYCLIC DI-GMP PHOSPHODIESTERASE VC_1348-RELATED"/>
    <property type="match status" value="1"/>
</dbReference>
<dbReference type="PROSITE" id="PS51831">
    <property type="entry name" value="HD"/>
    <property type="match status" value="1"/>
</dbReference>
<dbReference type="SUPFAM" id="SSF52172">
    <property type="entry name" value="CheY-like"/>
    <property type="match status" value="1"/>
</dbReference>
<dbReference type="AlphaFoldDB" id="A0A0S7WLZ7"/>
<dbReference type="InterPro" id="IPR006675">
    <property type="entry name" value="HDIG_dom"/>
</dbReference>
<dbReference type="InterPro" id="IPR006674">
    <property type="entry name" value="HD_domain"/>
</dbReference>
<dbReference type="NCBIfam" id="TIGR00277">
    <property type="entry name" value="HDIG"/>
    <property type="match status" value="1"/>
</dbReference>
<dbReference type="SUPFAM" id="SSF109604">
    <property type="entry name" value="HD-domain/PDEase-like"/>
    <property type="match status" value="1"/>
</dbReference>
<keyword evidence="1" id="KW-0597">Phosphoprotein</keyword>
<evidence type="ECO:0000259" key="4">
    <source>
        <dbReference type="PROSITE" id="PS51832"/>
    </source>
</evidence>
<dbReference type="Proteomes" id="UP000051124">
    <property type="component" value="Unassembled WGS sequence"/>
</dbReference>
<dbReference type="PROSITE" id="PS51832">
    <property type="entry name" value="HD_GYP"/>
    <property type="match status" value="1"/>
</dbReference>
<organism evidence="5 6">
    <name type="scientific">candidate division TA06 bacterium DG_26</name>
    <dbReference type="NCBI Taxonomy" id="1703771"/>
    <lineage>
        <taxon>Bacteria</taxon>
        <taxon>Bacteria division TA06</taxon>
    </lineage>
</organism>
<dbReference type="SMART" id="SM00448">
    <property type="entry name" value="REC"/>
    <property type="match status" value="1"/>
</dbReference>
<dbReference type="InterPro" id="IPR011006">
    <property type="entry name" value="CheY-like_superfamily"/>
</dbReference>
<dbReference type="GO" id="GO:0000160">
    <property type="term" value="P:phosphorelay signal transduction system"/>
    <property type="evidence" value="ECO:0007669"/>
    <property type="project" value="InterPro"/>
</dbReference>
<feature type="domain" description="Response regulatory" evidence="2">
    <location>
        <begin position="6"/>
        <end position="119"/>
    </location>
</feature>
<evidence type="ECO:0008006" key="7">
    <source>
        <dbReference type="Google" id="ProtNLM"/>
    </source>
</evidence>
<proteinExistence type="predicted"/>
<dbReference type="Pfam" id="PF00072">
    <property type="entry name" value="Response_reg"/>
    <property type="match status" value="1"/>
</dbReference>
<dbReference type="PROSITE" id="PS50110">
    <property type="entry name" value="RESPONSE_REGULATORY"/>
    <property type="match status" value="1"/>
</dbReference>
<dbReference type="Gene3D" id="3.40.50.2300">
    <property type="match status" value="1"/>
</dbReference>
<evidence type="ECO:0000313" key="5">
    <source>
        <dbReference type="EMBL" id="KPJ51216.1"/>
    </source>
</evidence>
<evidence type="ECO:0000259" key="2">
    <source>
        <dbReference type="PROSITE" id="PS50110"/>
    </source>
</evidence>
<feature type="domain" description="HD-GYP" evidence="4">
    <location>
        <begin position="153"/>
        <end position="348"/>
    </location>
</feature>
<comment type="caution">
    <text evidence="5">The sequence shown here is derived from an EMBL/GenBank/DDBJ whole genome shotgun (WGS) entry which is preliminary data.</text>
</comment>
<feature type="modified residue" description="4-aspartylphosphate" evidence="1">
    <location>
        <position position="54"/>
    </location>
</feature>
<evidence type="ECO:0000313" key="6">
    <source>
        <dbReference type="Proteomes" id="UP000051124"/>
    </source>
</evidence>
<evidence type="ECO:0000259" key="3">
    <source>
        <dbReference type="PROSITE" id="PS51831"/>
    </source>
</evidence>
<dbReference type="Gene3D" id="1.10.3210.10">
    <property type="entry name" value="Hypothetical protein af1432"/>
    <property type="match status" value="1"/>
</dbReference>
<gene>
    <name evidence="5" type="ORF">AMJ40_00475</name>
</gene>
<feature type="domain" description="HD" evidence="3">
    <location>
        <begin position="175"/>
        <end position="297"/>
    </location>
</feature>
<dbReference type="Pfam" id="PF13487">
    <property type="entry name" value="HD_5"/>
    <property type="match status" value="1"/>
</dbReference>
<dbReference type="SMART" id="SM00471">
    <property type="entry name" value="HDc"/>
    <property type="match status" value="1"/>
</dbReference>
<sequence length="355" mass="40000">MLSRPTVLVVDDELGPREAFRMILKERYNVMTASSGPLALQFLTSEPIDVAILDIKMLGMDGLEVLREIKNRKPDVEVIMVTAYASLETAKEAMRYGAMDYLIKPFDRKEVEEVVDRGISRRLQYLKNEKVMEELRSINERLLNEIRGFRTQIKENYEQTIQALITAIDARDCYTKDHSELVAAFSGLFATGMGWPPDKVAVLQQAALIHDIGKIAVSENILMKPGSLTKREQQIMQQHPLIGVAILSPIQLLRDIIPVVRSHHERYDGKGYPDGLRKDEIPPGARIVAVADAIVAMLKDRPYRKALALEEIRMELERNSGGQFDPEVVQAALSRLTPEGIKEKFTIPILDNLAA</sequence>
<accession>A0A0S7WLZ7</accession>
<dbReference type="CDD" id="cd17536">
    <property type="entry name" value="REC_YesN-like"/>
    <property type="match status" value="1"/>
</dbReference>
<dbReference type="InterPro" id="IPR037522">
    <property type="entry name" value="HD_GYP_dom"/>
</dbReference>
<protein>
    <recommendedName>
        <fullName evidence="7">Chemotaxis protein CheY</fullName>
    </recommendedName>
</protein>
<dbReference type="InterPro" id="IPR003607">
    <property type="entry name" value="HD/PDEase_dom"/>
</dbReference>
<dbReference type="InterPro" id="IPR001789">
    <property type="entry name" value="Sig_transdc_resp-reg_receiver"/>
</dbReference>
<name>A0A0S7WLZ7_UNCT6</name>
<evidence type="ECO:0000256" key="1">
    <source>
        <dbReference type="PROSITE-ProRule" id="PRU00169"/>
    </source>
</evidence>
<dbReference type="CDD" id="cd00077">
    <property type="entry name" value="HDc"/>
    <property type="match status" value="1"/>
</dbReference>